<gene>
    <name evidence="1" type="ORF">Enr10x_22970</name>
</gene>
<dbReference type="AlphaFoldDB" id="A0A517Q5W0"/>
<dbReference type="RefSeq" id="WP_145449072.1">
    <property type="nucleotide sequence ID" value="NZ_CP037421.1"/>
</dbReference>
<accession>A0A517Q5W0</accession>
<dbReference type="EMBL" id="CP037421">
    <property type="protein sequence ID" value="QDT26984.1"/>
    <property type="molecule type" value="Genomic_DNA"/>
</dbReference>
<reference evidence="1 2" key="1">
    <citation type="submission" date="2019-03" db="EMBL/GenBank/DDBJ databases">
        <title>Deep-cultivation of Planctomycetes and their phenomic and genomic characterization uncovers novel biology.</title>
        <authorList>
            <person name="Wiegand S."/>
            <person name="Jogler M."/>
            <person name="Boedeker C."/>
            <person name="Pinto D."/>
            <person name="Vollmers J."/>
            <person name="Rivas-Marin E."/>
            <person name="Kohn T."/>
            <person name="Peeters S.H."/>
            <person name="Heuer A."/>
            <person name="Rast P."/>
            <person name="Oberbeckmann S."/>
            <person name="Bunk B."/>
            <person name="Jeske O."/>
            <person name="Meyerdierks A."/>
            <person name="Storesund J.E."/>
            <person name="Kallscheuer N."/>
            <person name="Luecker S."/>
            <person name="Lage O.M."/>
            <person name="Pohl T."/>
            <person name="Merkel B.J."/>
            <person name="Hornburger P."/>
            <person name="Mueller R.-W."/>
            <person name="Bruemmer F."/>
            <person name="Labrenz M."/>
            <person name="Spormann A.M."/>
            <person name="Op den Camp H."/>
            <person name="Overmann J."/>
            <person name="Amann R."/>
            <person name="Jetten M.S.M."/>
            <person name="Mascher T."/>
            <person name="Medema M.H."/>
            <person name="Devos D.P."/>
            <person name="Kaster A.-K."/>
            <person name="Ovreas L."/>
            <person name="Rohde M."/>
            <person name="Galperin M.Y."/>
            <person name="Jogler C."/>
        </authorList>
    </citation>
    <scope>NUCLEOTIDE SEQUENCE [LARGE SCALE GENOMIC DNA]</scope>
    <source>
        <strain evidence="1 2">Enr10</strain>
    </source>
</reference>
<name>A0A517Q5W0_9PLAN</name>
<sequence length="218" mass="25590">MSKIMCYGEDGLTLAAVTQHLGKLLAEIRSQHRDLDEDEDISLEDCLVFYRPSFGRNGGKKGASFGEFDAIIATKKNVYLIESKRYRSPSRNTTIMVKKNQVRRHQIFEWIWDNWESGQSWEQFRTDYSDAFRDEFNDKPLANSNRQLAKNLKQVLDLIYKDGRSIQHILLAFYHNEQHIPSEGLHKSAKMFRLVPFHFKKNQIEQVFEVNLDTQQTD</sequence>
<evidence type="ECO:0000313" key="1">
    <source>
        <dbReference type="EMBL" id="QDT26984.1"/>
    </source>
</evidence>
<proteinExistence type="predicted"/>
<evidence type="ECO:0000313" key="2">
    <source>
        <dbReference type="Proteomes" id="UP000315647"/>
    </source>
</evidence>
<keyword evidence="2" id="KW-1185">Reference proteome</keyword>
<dbReference type="Proteomes" id="UP000315647">
    <property type="component" value="Chromosome"/>
</dbReference>
<organism evidence="1 2">
    <name type="scientific">Gimesia panareensis</name>
    <dbReference type="NCBI Taxonomy" id="2527978"/>
    <lineage>
        <taxon>Bacteria</taxon>
        <taxon>Pseudomonadati</taxon>
        <taxon>Planctomycetota</taxon>
        <taxon>Planctomycetia</taxon>
        <taxon>Planctomycetales</taxon>
        <taxon>Planctomycetaceae</taxon>
        <taxon>Gimesia</taxon>
    </lineage>
</organism>
<protein>
    <submittedName>
        <fullName evidence="1">Uncharacterized protein</fullName>
    </submittedName>
</protein>